<accession>S3L869</accession>
<proteinExistence type="predicted"/>
<comment type="caution">
    <text evidence="1">The sequence shown here is derived from an EMBL/GenBank/DDBJ whole genome shotgun (WGS) entry which is preliminary data.</text>
</comment>
<dbReference type="PIRSF" id="PIRSF035652">
    <property type="entry name" value="CHP02436"/>
    <property type="match status" value="1"/>
</dbReference>
<evidence type="ECO:0000313" key="1">
    <source>
        <dbReference type="EMBL" id="EPF45915.1"/>
    </source>
</evidence>
<dbReference type="NCBIfam" id="TIGR02436">
    <property type="entry name" value="four helix bundle protein"/>
    <property type="match status" value="1"/>
</dbReference>
<dbReference type="InterPro" id="IPR036583">
    <property type="entry name" value="23S_rRNA_IVS_sf"/>
</dbReference>
<dbReference type="Proteomes" id="UP000014605">
    <property type="component" value="Unassembled WGS sequence"/>
</dbReference>
<gene>
    <name evidence="1" type="ORF">HMPREF1222_02204</name>
</gene>
<evidence type="ECO:0000313" key="2">
    <source>
        <dbReference type="Proteomes" id="UP000014605"/>
    </source>
</evidence>
<reference evidence="1 2" key="1">
    <citation type="submission" date="2013-04" db="EMBL/GenBank/DDBJ databases">
        <title>The Genome Sequence of Treponema vincentii F0403.</title>
        <authorList>
            <consortium name="The Broad Institute Genomics Platform"/>
            <person name="Earl A."/>
            <person name="Ward D."/>
            <person name="Feldgarden M."/>
            <person name="Gevers D."/>
            <person name="Leonetti C."/>
            <person name="Izard J."/>
            <person name="Walker B."/>
            <person name="Young S."/>
            <person name="Zeng Q."/>
            <person name="Gargeya S."/>
            <person name="Fitzgerald M."/>
            <person name="Haas B."/>
            <person name="Abouelleil A."/>
            <person name="Allen A.W."/>
            <person name="Alvarado L."/>
            <person name="Arachchi H.M."/>
            <person name="Berlin A.M."/>
            <person name="Chapman S.B."/>
            <person name="Gainer-Dewar J."/>
            <person name="Goldberg J."/>
            <person name="Griggs A."/>
            <person name="Gujja S."/>
            <person name="Hansen M."/>
            <person name="Howarth C."/>
            <person name="Imamovic A."/>
            <person name="Ireland A."/>
            <person name="Larimer J."/>
            <person name="McCowan C."/>
            <person name="Murphy C."/>
            <person name="Pearson M."/>
            <person name="Poon T.W."/>
            <person name="Priest M."/>
            <person name="Roberts A."/>
            <person name="Saif S."/>
            <person name="Shea T."/>
            <person name="Sisk P."/>
            <person name="Sykes S."/>
            <person name="Wortman J."/>
            <person name="Nusbaum C."/>
            <person name="Birren B."/>
        </authorList>
    </citation>
    <scope>NUCLEOTIDE SEQUENCE [LARGE SCALE GENOMIC DNA]</scope>
    <source>
        <strain evidence="1 2">F0403</strain>
    </source>
</reference>
<dbReference type="InterPro" id="IPR012657">
    <property type="entry name" value="23S_rRNA-intervening_sequence"/>
</dbReference>
<dbReference type="AlphaFoldDB" id="S3L869"/>
<dbReference type="PANTHER" id="PTHR38471">
    <property type="entry name" value="FOUR HELIX BUNDLE PROTEIN"/>
    <property type="match status" value="1"/>
</dbReference>
<dbReference type="HOGENOM" id="CLU_129874_2_0_12"/>
<organism evidence="1 2">
    <name type="scientific">Treponema vincentii F0403</name>
    <dbReference type="NCBI Taxonomy" id="1125702"/>
    <lineage>
        <taxon>Bacteria</taxon>
        <taxon>Pseudomonadati</taxon>
        <taxon>Spirochaetota</taxon>
        <taxon>Spirochaetia</taxon>
        <taxon>Spirochaetales</taxon>
        <taxon>Treponemataceae</taxon>
        <taxon>Treponema</taxon>
    </lineage>
</organism>
<name>S3L869_9SPIR</name>
<dbReference type="Gene3D" id="1.20.1440.60">
    <property type="entry name" value="23S rRNA-intervening sequence"/>
    <property type="match status" value="1"/>
</dbReference>
<protein>
    <submittedName>
        <fullName evidence="1">Four helix bundle protein</fullName>
    </submittedName>
</protein>
<dbReference type="PANTHER" id="PTHR38471:SF2">
    <property type="entry name" value="FOUR HELIX BUNDLE PROTEIN"/>
    <property type="match status" value="1"/>
</dbReference>
<dbReference type="PATRIC" id="fig|1125702.3.peg.2277"/>
<dbReference type="Pfam" id="PF05635">
    <property type="entry name" value="23S_rRNA_IVP"/>
    <property type="match status" value="1"/>
</dbReference>
<sequence length="84" mass="9470">MSKQLLKSGTSIGANIKEAQQGQSKADFYAKLYISLKEASETEYWLELLHESGYIGEEGFSAIYQDCQEIIKILVAITKHRRNG</sequence>
<dbReference type="EMBL" id="ATFC01000011">
    <property type="protein sequence ID" value="EPF45915.1"/>
    <property type="molecule type" value="Genomic_DNA"/>
</dbReference>
<keyword evidence="2" id="KW-1185">Reference proteome</keyword>
<dbReference type="SUPFAM" id="SSF158446">
    <property type="entry name" value="IVS-encoded protein-like"/>
    <property type="match status" value="1"/>
</dbReference>